<dbReference type="InterPro" id="IPR021309">
    <property type="entry name" value="YgaP-like_TM"/>
</dbReference>
<feature type="transmembrane region" description="Helical" evidence="1">
    <location>
        <begin position="44"/>
        <end position="73"/>
    </location>
</feature>
<dbReference type="EMBL" id="CP001275">
    <property type="protein sequence ID" value="ACM05605.1"/>
    <property type="molecule type" value="Genomic_DNA"/>
</dbReference>
<name>B9KXG5_THERP</name>
<dbReference type="RefSeq" id="WP_012641565.1">
    <property type="nucleotide sequence ID" value="NC_011959.1"/>
</dbReference>
<feature type="transmembrane region" description="Helical" evidence="1">
    <location>
        <begin position="21"/>
        <end position="38"/>
    </location>
</feature>
<feature type="domain" description="Inner membrane protein YgaP-like transmembrane" evidence="2">
    <location>
        <begin position="17"/>
        <end position="70"/>
    </location>
</feature>
<keyword evidence="1" id="KW-0812">Transmembrane</keyword>
<dbReference type="eggNOG" id="ENOG5033I6Z">
    <property type="taxonomic scope" value="Bacteria"/>
</dbReference>
<dbReference type="STRING" id="309801.trd_0152"/>
<sequence length="80" mass="8534">MALPAKRNPFVSFMASGAGRLLRIVVGIVLILLGLLVVQGTWGWVLVVIGLVPLAAGVFDFCLLGPLFGVGFWGRDIRGR</sequence>
<gene>
    <name evidence="3" type="ordered locus">trd_0152</name>
</gene>
<evidence type="ECO:0000313" key="4">
    <source>
        <dbReference type="Proteomes" id="UP000000447"/>
    </source>
</evidence>
<organism evidence="3 4">
    <name type="scientific">Thermomicrobium roseum (strain ATCC 27502 / DSM 5159 / P-2)</name>
    <dbReference type="NCBI Taxonomy" id="309801"/>
    <lineage>
        <taxon>Bacteria</taxon>
        <taxon>Pseudomonadati</taxon>
        <taxon>Thermomicrobiota</taxon>
        <taxon>Thermomicrobia</taxon>
        <taxon>Thermomicrobiales</taxon>
        <taxon>Thermomicrobiaceae</taxon>
        <taxon>Thermomicrobium</taxon>
    </lineage>
</organism>
<dbReference type="Pfam" id="PF11127">
    <property type="entry name" value="YgaP-like_TM"/>
    <property type="match status" value="1"/>
</dbReference>
<keyword evidence="4" id="KW-1185">Reference proteome</keyword>
<dbReference type="Proteomes" id="UP000000447">
    <property type="component" value="Chromosome"/>
</dbReference>
<protein>
    <recommendedName>
        <fullName evidence="2">Inner membrane protein YgaP-like transmembrane domain-containing protein</fullName>
    </recommendedName>
</protein>
<evidence type="ECO:0000313" key="3">
    <source>
        <dbReference type="EMBL" id="ACM05605.1"/>
    </source>
</evidence>
<dbReference type="HOGENOM" id="CLU_162624_1_0_0"/>
<proteinExistence type="predicted"/>
<dbReference type="AlphaFoldDB" id="B9KXG5"/>
<evidence type="ECO:0000256" key="1">
    <source>
        <dbReference type="SAM" id="Phobius"/>
    </source>
</evidence>
<reference evidence="3 4" key="1">
    <citation type="journal article" date="2009" name="PLoS ONE">
        <title>Complete genome sequence of the aerobic CO-oxidizing thermophile Thermomicrobium roseum.</title>
        <authorList>
            <person name="Wu D."/>
            <person name="Raymond J."/>
            <person name="Wu M."/>
            <person name="Chatterji S."/>
            <person name="Ren Q."/>
            <person name="Graham J.E."/>
            <person name="Bryant D.A."/>
            <person name="Robb F."/>
            <person name="Colman A."/>
            <person name="Tallon L.J."/>
            <person name="Badger J.H."/>
            <person name="Madupu R."/>
            <person name="Ward N.L."/>
            <person name="Eisen J.A."/>
        </authorList>
    </citation>
    <scope>NUCLEOTIDE SEQUENCE [LARGE SCALE GENOMIC DNA]</scope>
    <source>
        <strain evidence="4">ATCC 27502 / DSM 5159 / P-2</strain>
    </source>
</reference>
<dbReference type="KEGG" id="tro:trd_0152"/>
<keyword evidence="1" id="KW-0472">Membrane</keyword>
<keyword evidence="1" id="KW-1133">Transmembrane helix</keyword>
<accession>B9KXG5</accession>
<evidence type="ECO:0000259" key="2">
    <source>
        <dbReference type="Pfam" id="PF11127"/>
    </source>
</evidence>